<dbReference type="Proteomes" id="UP000186601">
    <property type="component" value="Unassembled WGS sequence"/>
</dbReference>
<dbReference type="AlphaFoldDB" id="A0A2R6S6R8"/>
<keyword evidence="3" id="KW-1185">Reference proteome</keyword>
<accession>A0A2R6S6R8</accession>
<organism evidence="2 3">
    <name type="scientific">Hermanssonia centrifuga</name>
    <dbReference type="NCBI Taxonomy" id="98765"/>
    <lineage>
        <taxon>Eukaryota</taxon>
        <taxon>Fungi</taxon>
        <taxon>Dikarya</taxon>
        <taxon>Basidiomycota</taxon>
        <taxon>Agaricomycotina</taxon>
        <taxon>Agaricomycetes</taxon>
        <taxon>Polyporales</taxon>
        <taxon>Meruliaceae</taxon>
        <taxon>Hermanssonia</taxon>
    </lineage>
</organism>
<protein>
    <submittedName>
        <fullName evidence="2">Uncharacterized protein</fullName>
    </submittedName>
</protein>
<dbReference type="EMBL" id="MLYV02000012">
    <property type="protein sequence ID" value="PSS37991.1"/>
    <property type="molecule type" value="Genomic_DNA"/>
</dbReference>
<evidence type="ECO:0000313" key="3">
    <source>
        <dbReference type="Proteomes" id="UP000186601"/>
    </source>
</evidence>
<sequence>MEMGMRRVARRLLLAKVGTRWAAEKTFKVQGSDGACPSPPAESWTEEDGAGAGATEADSHCKPGQVYTCERRPILGHGREYSAEKKRVSYAGSGDSSE</sequence>
<evidence type="ECO:0000313" key="2">
    <source>
        <dbReference type="EMBL" id="PSS37991.1"/>
    </source>
</evidence>
<name>A0A2R6S6R8_9APHY</name>
<proteinExistence type="predicted"/>
<feature type="region of interest" description="Disordered" evidence="1">
    <location>
        <begin position="29"/>
        <end position="60"/>
    </location>
</feature>
<reference evidence="2 3" key="1">
    <citation type="submission" date="2018-02" db="EMBL/GenBank/DDBJ databases">
        <title>Genome sequence of the basidiomycete white-rot fungus Phlebia centrifuga.</title>
        <authorList>
            <person name="Granchi Z."/>
            <person name="Peng M."/>
            <person name="de Vries R.P."/>
            <person name="Hilden K."/>
            <person name="Makela M.R."/>
            <person name="Grigoriev I."/>
            <person name="Riley R."/>
        </authorList>
    </citation>
    <scope>NUCLEOTIDE SEQUENCE [LARGE SCALE GENOMIC DNA]</scope>
    <source>
        <strain evidence="2 3">FBCC195</strain>
    </source>
</reference>
<gene>
    <name evidence="2" type="ORF">PHLCEN_2v174</name>
</gene>
<comment type="caution">
    <text evidence="2">The sequence shown here is derived from an EMBL/GenBank/DDBJ whole genome shotgun (WGS) entry which is preliminary data.</text>
</comment>
<evidence type="ECO:0000256" key="1">
    <source>
        <dbReference type="SAM" id="MobiDB-lite"/>
    </source>
</evidence>